<evidence type="ECO:0000313" key="1">
    <source>
        <dbReference type="EMBL" id="MBB5329144.1"/>
    </source>
</evidence>
<dbReference type="AlphaFoldDB" id="A0A9X0QF82"/>
<comment type="caution">
    <text evidence="1">The sequence shown here is derived from an EMBL/GenBank/DDBJ whole genome shotgun (WGS) entry which is preliminary data.</text>
</comment>
<keyword evidence="2" id="KW-1185">Reference proteome</keyword>
<accession>A0A9X0QF82</accession>
<protein>
    <submittedName>
        <fullName evidence="1">Uncharacterized protein</fullName>
    </submittedName>
</protein>
<dbReference type="Proteomes" id="UP000535182">
    <property type="component" value="Unassembled WGS sequence"/>
</dbReference>
<sequence length="47" mass="4837">MGEPPLSLHARYFSAGTLPLSGGLSSATLSQISKGGQLLLHRAETKG</sequence>
<dbReference type="EMBL" id="JACHEB010000005">
    <property type="protein sequence ID" value="MBB5329144.1"/>
    <property type="molecule type" value="Genomic_DNA"/>
</dbReference>
<proteinExistence type="predicted"/>
<evidence type="ECO:0000313" key="2">
    <source>
        <dbReference type="Proteomes" id="UP000535182"/>
    </source>
</evidence>
<reference evidence="1 2" key="1">
    <citation type="submission" date="2020-08" db="EMBL/GenBank/DDBJ databases">
        <title>Genomic Encyclopedia of Type Strains, Phase IV (KMG-V): Genome sequencing to study the core and pangenomes of soil and plant-associated prokaryotes.</title>
        <authorList>
            <person name="Whitman W."/>
        </authorList>
    </citation>
    <scope>NUCLEOTIDE SEQUENCE [LARGE SCALE GENOMIC DNA]</scope>
    <source>
        <strain evidence="1 2">X5P2</strain>
    </source>
</reference>
<gene>
    <name evidence="1" type="ORF">HDF14_002760</name>
</gene>
<name>A0A9X0QF82_9BACT</name>
<organism evidence="1 2">
    <name type="scientific">Tunturiibacter gelidiferens</name>
    <dbReference type="NCBI Taxonomy" id="3069689"/>
    <lineage>
        <taxon>Bacteria</taxon>
        <taxon>Pseudomonadati</taxon>
        <taxon>Acidobacteriota</taxon>
        <taxon>Terriglobia</taxon>
        <taxon>Terriglobales</taxon>
        <taxon>Acidobacteriaceae</taxon>
        <taxon>Tunturiibacter</taxon>
    </lineage>
</organism>